<dbReference type="Proteomes" id="UP000237686">
    <property type="component" value="Unassembled WGS sequence"/>
</dbReference>
<dbReference type="GO" id="GO:0050661">
    <property type="term" value="F:NADP binding"/>
    <property type="evidence" value="ECO:0007669"/>
    <property type="project" value="InterPro"/>
</dbReference>
<dbReference type="PANTHER" id="PTHR11811">
    <property type="entry name" value="6-PHOSPHOGLUCONATE DEHYDROGENASE"/>
    <property type="match status" value="1"/>
</dbReference>
<comment type="caution">
    <text evidence="13">The sequence shown here is derived from an EMBL/GenBank/DDBJ whole genome shotgun (WGS) entry which is preliminary data.</text>
</comment>
<evidence type="ECO:0000256" key="10">
    <source>
        <dbReference type="ARBA" id="ARBA00048640"/>
    </source>
</evidence>
<dbReference type="SUPFAM" id="SSF48179">
    <property type="entry name" value="6-phosphogluconate dehydrogenase C-terminal domain-like"/>
    <property type="match status" value="1"/>
</dbReference>
<keyword evidence="11 12" id="KW-0521">NADP</keyword>
<dbReference type="AlphaFoldDB" id="A0A8E2UUC1"/>
<keyword evidence="7 11" id="KW-0560">Oxidoreductase</keyword>
<proteinExistence type="inferred from homology"/>
<dbReference type="Gene3D" id="3.40.50.720">
    <property type="entry name" value="NAD(P)-binding Rossmann-like Domain"/>
    <property type="match status" value="1"/>
</dbReference>
<dbReference type="InterPro" id="IPR008927">
    <property type="entry name" value="6-PGluconate_DH-like_C_sf"/>
</dbReference>
<dbReference type="Gene3D" id="1.10.1040.10">
    <property type="entry name" value="N-(1-d-carboxylethyl)-l-norvaline Dehydrogenase, domain 2"/>
    <property type="match status" value="1"/>
</dbReference>
<keyword evidence="8 12" id="KW-0311">Gluconate utilization</keyword>
<dbReference type="EC" id="1.1.1.44" evidence="5 11"/>
<dbReference type="NCBIfam" id="TIGR00873">
    <property type="entry name" value="gnd"/>
    <property type="match status" value="1"/>
</dbReference>
<accession>A0A8E2UUC1</accession>
<dbReference type="PIRSF" id="PIRSF000109">
    <property type="entry name" value="6PGD"/>
    <property type="match status" value="1"/>
</dbReference>
<dbReference type="InterPro" id="IPR006183">
    <property type="entry name" value="Pgluconate_DH"/>
</dbReference>
<dbReference type="FunFam" id="1.20.5.320:FF:000001">
    <property type="entry name" value="6-phosphogluconate dehydrogenase, decarboxylating"/>
    <property type="match status" value="1"/>
</dbReference>
<dbReference type="Gene3D" id="1.20.5.320">
    <property type="entry name" value="6-Phosphogluconate Dehydrogenase, domain 3"/>
    <property type="match status" value="1"/>
</dbReference>
<sequence>MGKQAIGVIGLAVMGRNLALNIESRGYAVSVYNRSREKTDELIAEFPGRNLVPTYTLEEFVASLETPRRILMMVKAGEATDATIASLKPLLEKGDVLIDGGNTHFTDTIRRNQELAQSGLHFIGTGVSGGEEGALRGPSIMPGGQRDAYDLVEPILKQIAAKAPSDGEPCVAYMGPDGAGHYVKMVHNGIEYGDMQLIAESYAVLKHVAGLTNDELGAVYTEWNQGELDSYLIEITSKIFGKKDDETGQHLVDVILDRAAQKGTGKWTSQNALDLGVPLPLITESVFARVLSSLKTERVAASKILSGPAAAPFDGDRAAFIEAVRRALYLSKVISYAQGFAQLRTASEEYGWNLDLGTIAKIFRAGCIIRARFLQKITDAYAKDPALANLLLDPYFRGIAEQYQASLREVVVAAVKAGVPVPAFASAVAYFDSYRSERLPANLVQAQRDFFGAHTFERTDKPGSFHANWS</sequence>
<organism evidence="13 14">
    <name type="scientific">Burkholderia multivorans</name>
    <dbReference type="NCBI Taxonomy" id="87883"/>
    <lineage>
        <taxon>Bacteria</taxon>
        <taxon>Pseudomonadati</taxon>
        <taxon>Pseudomonadota</taxon>
        <taxon>Betaproteobacteria</taxon>
        <taxon>Burkholderiales</taxon>
        <taxon>Burkholderiaceae</taxon>
        <taxon>Burkholderia</taxon>
        <taxon>Burkholderia cepacia complex</taxon>
    </lineage>
</organism>
<dbReference type="PRINTS" id="PR00076">
    <property type="entry name" value="6PGDHDRGNASE"/>
</dbReference>
<dbReference type="FunFam" id="3.40.50.720:FF:000007">
    <property type="entry name" value="6-phosphogluconate dehydrogenase, decarboxylating"/>
    <property type="match status" value="1"/>
</dbReference>
<reference evidence="13 14" key="1">
    <citation type="submission" date="2018-03" db="EMBL/GenBank/DDBJ databases">
        <authorList>
            <person name="Nguyen K."/>
            <person name="Fouts D."/>
            <person name="Sutton G."/>
        </authorList>
    </citation>
    <scope>NUCLEOTIDE SEQUENCE [LARGE SCALE GENOMIC DNA]</scope>
    <source>
        <strain evidence="13 14">AU17135</strain>
    </source>
</reference>
<evidence type="ECO:0000256" key="3">
    <source>
        <dbReference type="ARBA" id="ARBA00008419"/>
    </source>
</evidence>
<evidence type="ECO:0000256" key="12">
    <source>
        <dbReference type="RuleBase" id="RU000485"/>
    </source>
</evidence>
<dbReference type="SUPFAM" id="SSF51735">
    <property type="entry name" value="NAD(P)-binding Rossmann-fold domains"/>
    <property type="match status" value="1"/>
</dbReference>
<dbReference type="Pfam" id="PF03446">
    <property type="entry name" value="NAD_binding_2"/>
    <property type="match status" value="1"/>
</dbReference>
<dbReference type="InterPro" id="IPR006115">
    <property type="entry name" value="6PGDH_NADP-bd"/>
</dbReference>
<evidence type="ECO:0000313" key="14">
    <source>
        <dbReference type="Proteomes" id="UP000237686"/>
    </source>
</evidence>
<comment type="function">
    <text evidence="1 11">Catalyzes the oxidative decarboxylation of 6-phosphogluconate to ribulose 5-phosphate and CO(2), with concomitant reduction of NADP to NADPH.</text>
</comment>
<comment type="similarity">
    <text evidence="3 11 12">Belongs to the 6-phosphogluconate dehydrogenase family.</text>
</comment>
<gene>
    <name evidence="13" type="ORF">C6P98_17215</name>
</gene>
<evidence type="ECO:0000256" key="6">
    <source>
        <dbReference type="ARBA" id="ARBA00018193"/>
    </source>
</evidence>
<evidence type="ECO:0000256" key="7">
    <source>
        <dbReference type="ARBA" id="ARBA00023002"/>
    </source>
</evidence>
<evidence type="ECO:0000256" key="1">
    <source>
        <dbReference type="ARBA" id="ARBA00002526"/>
    </source>
</evidence>
<dbReference type="GO" id="GO:0019521">
    <property type="term" value="P:D-gluconate metabolic process"/>
    <property type="evidence" value="ECO:0007669"/>
    <property type="project" value="UniProtKB-KW"/>
</dbReference>
<dbReference type="UniPathway" id="UPA00115">
    <property type="reaction ID" value="UER00410"/>
</dbReference>
<evidence type="ECO:0000256" key="8">
    <source>
        <dbReference type="ARBA" id="ARBA00023064"/>
    </source>
</evidence>
<evidence type="ECO:0000256" key="4">
    <source>
        <dbReference type="ARBA" id="ARBA00011738"/>
    </source>
</evidence>
<dbReference type="InterPro" id="IPR006184">
    <property type="entry name" value="6PGdom_BS"/>
</dbReference>
<name>A0A8E2UUC1_9BURK</name>
<dbReference type="FunFam" id="1.10.1040.10:FF:000002">
    <property type="entry name" value="6-phosphogluconate dehydrogenase, decarboxylating"/>
    <property type="match status" value="1"/>
</dbReference>
<keyword evidence="9 11" id="KW-0570">Pentose shunt</keyword>
<evidence type="ECO:0000256" key="2">
    <source>
        <dbReference type="ARBA" id="ARBA00004874"/>
    </source>
</evidence>
<dbReference type="InterPro" id="IPR006113">
    <property type="entry name" value="6PGDH_Gnd/GntZ"/>
</dbReference>
<evidence type="ECO:0000256" key="5">
    <source>
        <dbReference type="ARBA" id="ARBA00013011"/>
    </source>
</evidence>
<comment type="catalytic activity">
    <reaction evidence="10 11 12">
        <text>6-phospho-D-gluconate + NADP(+) = D-ribulose 5-phosphate + CO2 + NADPH</text>
        <dbReference type="Rhea" id="RHEA:10116"/>
        <dbReference type="ChEBI" id="CHEBI:16526"/>
        <dbReference type="ChEBI" id="CHEBI:57783"/>
        <dbReference type="ChEBI" id="CHEBI:58121"/>
        <dbReference type="ChEBI" id="CHEBI:58349"/>
        <dbReference type="ChEBI" id="CHEBI:58759"/>
        <dbReference type="EC" id="1.1.1.44"/>
    </reaction>
</comment>
<dbReference type="SMART" id="SM01350">
    <property type="entry name" value="6PGD"/>
    <property type="match status" value="1"/>
</dbReference>
<dbReference type="GO" id="GO:0006098">
    <property type="term" value="P:pentose-phosphate shunt"/>
    <property type="evidence" value="ECO:0007669"/>
    <property type="project" value="UniProtKB-UniPathway"/>
</dbReference>
<dbReference type="InterPro" id="IPR006114">
    <property type="entry name" value="6PGDH_C"/>
</dbReference>
<evidence type="ECO:0000256" key="11">
    <source>
        <dbReference type="PIRNR" id="PIRNR000109"/>
    </source>
</evidence>
<evidence type="ECO:0000256" key="9">
    <source>
        <dbReference type="ARBA" id="ARBA00023126"/>
    </source>
</evidence>
<dbReference type="InterPro" id="IPR036291">
    <property type="entry name" value="NAD(P)-bd_dom_sf"/>
</dbReference>
<dbReference type="EMBL" id="PVFZ01000048">
    <property type="protein sequence ID" value="PRF21802.1"/>
    <property type="molecule type" value="Genomic_DNA"/>
</dbReference>
<dbReference type="NCBIfam" id="NF006765">
    <property type="entry name" value="PRK09287.1"/>
    <property type="match status" value="1"/>
</dbReference>
<comment type="pathway">
    <text evidence="2 11 12">Carbohydrate degradation; pentose phosphate pathway; D-ribulose 5-phosphate from D-glucose 6-phosphate (oxidative stage): step 3/3.</text>
</comment>
<protein>
    <recommendedName>
        <fullName evidence="6 11">6-phosphogluconate dehydrogenase, decarboxylating</fullName>
        <ecNumber evidence="5 11">1.1.1.44</ecNumber>
    </recommendedName>
</protein>
<dbReference type="GO" id="GO:0004616">
    <property type="term" value="F:phosphogluconate dehydrogenase (decarboxylating) activity"/>
    <property type="evidence" value="ECO:0007669"/>
    <property type="project" value="UniProtKB-EC"/>
</dbReference>
<dbReference type="RefSeq" id="WP_006404064.1">
    <property type="nucleotide sequence ID" value="NZ_CADFDF010000003.1"/>
</dbReference>
<evidence type="ECO:0000313" key="13">
    <source>
        <dbReference type="EMBL" id="PRF21802.1"/>
    </source>
</evidence>
<dbReference type="InterPro" id="IPR013328">
    <property type="entry name" value="6PGD_dom2"/>
</dbReference>
<dbReference type="PROSITE" id="PS00461">
    <property type="entry name" value="6PGD"/>
    <property type="match status" value="1"/>
</dbReference>
<dbReference type="Pfam" id="PF00393">
    <property type="entry name" value="6PGD"/>
    <property type="match status" value="1"/>
</dbReference>
<comment type="subunit">
    <text evidence="4 11">Homodimer.</text>
</comment>